<dbReference type="AlphaFoldDB" id="A0A8C1GJ67"/>
<dbReference type="InterPro" id="IPR016186">
    <property type="entry name" value="C-type_lectin-like/link_sf"/>
</dbReference>
<dbReference type="Gene3D" id="3.10.100.10">
    <property type="entry name" value="Mannose-Binding Protein A, subunit A"/>
    <property type="match status" value="1"/>
</dbReference>
<dbReference type="PROSITE" id="PS50041">
    <property type="entry name" value="C_TYPE_LECTIN_2"/>
    <property type="match status" value="1"/>
</dbReference>
<accession>A0A8C1GJ67</accession>
<protein>
    <recommendedName>
        <fullName evidence="1">C-type lectin domain-containing protein</fullName>
    </recommendedName>
</protein>
<dbReference type="InterPro" id="IPR001304">
    <property type="entry name" value="C-type_lectin-like"/>
</dbReference>
<evidence type="ECO:0000313" key="2">
    <source>
        <dbReference type="Ensembl" id="ENSCCRP00010009701.1"/>
    </source>
</evidence>
<dbReference type="SUPFAM" id="SSF56436">
    <property type="entry name" value="C-type lectin-like"/>
    <property type="match status" value="1"/>
</dbReference>
<organism evidence="2 3">
    <name type="scientific">Cyprinus carpio</name>
    <name type="common">Common carp</name>
    <dbReference type="NCBI Taxonomy" id="7962"/>
    <lineage>
        <taxon>Eukaryota</taxon>
        <taxon>Metazoa</taxon>
        <taxon>Chordata</taxon>
        <taxon>Craniata</taxon>
        <taxon>Vertebrata</taxon>
        <taxon>Euteleostomi</taxon>
        <taxon>Actinopterygii</taxon>
        <taxon>Neopterygii</taxon>
        <taxon>Teleostei</taxon>
        <taxon>Ostariophysi</taxon>
        <taxon>Cypriniformes</taxon>
        <taxon>Cyprinidae</taxon>
        <taxon>Cyprininae</taxon>
        <taxon>Cyprinus</taxon>
    </lineage>
</organism>
<dbReference type="Pfam" id="PF00059">
    <property type="entry name" value="Lectin_C"/>
    <property type="match status" value="1"/>
</dbReference>
<dbReference type="PANTHER" id="PTHR45784:SF3">
    <property type="entry name" value="C-TYPE LECTIN DOMAIN FAMILY 4 MEMBER K-LIKE-RELATED"/>
    <property type="match status" value="1"/>
</dbReference>
<sequence length="116" mass="13723">MTLANNNTSSKYKICLCFTFKKYYNDLATFDNEEEHDQVVQTLTSEGYTGGVWIGLYDDRYSWRWSNSKKNMTYTNWAGNEPSNYQSKEACAWLYFTGFWHDDQCGNPLPVLRFKY</sequence>
<dbReference type="Proteomes" id="UP000694427">
    <property type="component" value="Unplaced"/>
</dbReference>
<dbReference type="Ensembl" id="ENSCCRT00010010559.1">
    <property type="protein sequence ID" value="ENSCCRP00010009701.1"/>
    <property type="gene ID" value="ENSCCRG00010004132.1"/>
</dbReference>
<dbReference type="InterPro" id="IPR016187">
    <property type="entry name" value="CTDL_fold"/>
</dbReference>
<evidence type="ECO:0000259" key="1">
    <source>
        <dbReference type="PROSITE" id="PS50041"/>
    </source>
</evidence>
<reference evidence="2" key="2">
    <citation type="submission" date="2025-09" db="UniProtKB">
        <authorList>
            <consortium name="Ensembl"/>
        </authorList>
    </citation>
    <scope>IDENTIFICATION</scope>
</reference>
<keyword evidence="3" id="KW-1185">Reference proteome</keyword>
<proteinExistence type="predicted"/>
<evidence type="ECO:0000313" key="3">
    <source>
        <dbReference type="Proteomes" id="UP000694427"/>
    </source>
</evidence>
<name>A0A8C1GJ67_CYPCA</name>
<feature type="domain" description="C-type lectin" evidence="1">
    <location>
        <begin position="17"/>
        <end position="112"/>
    </location>
</feature>
<dbReference type="PANTHER" id="PTHR45784">
    <property type="entry name" value="C-TYPE LECTIN DOMAIN FAMILY 20 MEMBER A-RELATED"/>
    <property type="match status" value="1"/>
</dbReference>
<reference evidence="2" key="1">
    <citation type="submission" date="2025-08" db="UniProtKB">
        <authorList>
            <consortium name="Ensembl"/>
        </authorList>
    </citation>
    <scope>IDENTIFICATION</scope>
</reference>